<dbReference type="EMBL" id="LWQT01000044">
    <property type="protein sequence ID" value="OAN52286.1"/>
    <property type="molecule type" value="Genomic_DNA"/>
</dbReference>
<evidence type="ECO:0000256" key="1">
    <source>
        <dbReference type="SAM" id="MobiDB-lite"/>
    </source>
</evidence>
<evidence type="ECO:0000313" key="3">
    <source>
        <dbReference type="EMBL" id="OAN52286.1"/>
    </source>
</evidence>
<dbReference type="InterPro" id="IPR002048">
    <property type="entry name" value="EF_hand_dom"/>
</dbReference>
<evidence type="ECO:0000259" key="2">
    <source>
        <dbReference type="PROSITE" id="PS50222"/>
    </source>
</evidence>
<feature type="domain" description="EF-hand" evidence="2">
    <location>
        <begin position="105"/>
        <end position="140"/>
    </location>
</feature>
<dbReference type="InterPro" id="IPR011992">
    <property type="entry name" value="EF-hand-dom_pair"/>
</dbReference>
<sequence>MAASMASVLIQAQSEQDTQAGDGGREKGRPDASQMFSDLDVDGDGSVTREEFLAGRPEDVSESQASAFFDKLAGSDATSLTEDQFAAALEQAEPPPPPGGTGRAGGPPDASQMFSDLDVDGDGNVTREEFLAGRPEDVSESQASAFFDKLAGTDATSLTEDQFAAALEQAGPPPSADASQASATADSQPLSESLLQQLLQAISSYQESAYRNANASSLLQTSSLTV</sequence>
<gene>
    <name evidence="3" type="ORF">A6A04_00910</name>
</gene>
<dbReference type="Proteomes" id="UP000078428">
    <property type="component" value="Unassembled WGS sequence"/>
</dbReference>
<organism evidence="3 4">
    <name type="scientific">Paramagnetospirillum marisnigri</name>
    <dbReference type="NCBI Taxonomy" id="1285242"/>
    <lineage>
        <taxon>Bacteria</taxon>
        <taxon>Pseudomonadati</taxon>
        <taxon>Pseudomonadota</taxon>
        <taxon>Alphaproteobacteria</taxon>
        <taxon>Rhodospirillales</taxon>
        <taxon>Magnetospirillaceae</taxon>
        <taxon>Paramagnetospirillum</taxon>
    </lineage>
</organism>
<keyword evidence="4" id="KW-1185">Reference proteome</keyword>
<feature type="compositionally biased region" description="Low complexity" evidence="1">
    <location>
        <begin position="176"/>
        <end position="190"/>
    </location>
</feature>
<dbReference type="InterPro" id="IPR018247">
    <property type="entry name" value="EF_Hand_1_Ca_BS"/>
</dbReference>
<comment type="caution">
    <text evidence="3">The sequence shown here is derived from an EMBL/GenBank/DDBJ whole genome shotgun (WGS) entry which is preliminary data.</text>
</comment>
<feature type="region of interest" description="Disordered" evidence="1">
    <location>
        <begin position="160"/>
        <end position="190"/>
    </location>
</feature>
<dbReference type="Gene3D" id="1.10.238.10">
    <property type="entry name" value="EF-hand"/>
    <property type="match status" value="2"/>
</dbReference>
<reference evidence="3 4" key="1">
    <citation type="submission" date="2016-04" db="EMBL/GenBank/DDBJ databases">
        <title>Draft genome sequence of freshwater magnetotactic bacteria Magnetospirillum marisnigri SP-1 and Magnetospirillum moscoviense BB-1.</title>
        <authorList>
            <person name="Koziaeva V."/>
            <person name="Dziuba M.V."/>
            <person name="Ivanov T.M."/>
            <person name="Kuznetsov B."/>
            <person name="Grouzdev D.S."/>
        </authorList>
    </citation>
    <scope>NUCLEOTIDE SEQUENCE [LARGE SCALE GENOMIC DNA]</scope>
    <source>
        <strain evidence="3 4">SP-1</strain>
    </source>
</reference>
<dbReference type="SMART" id="SM00054">
    <property type="entry name" value="EFh"/>
    <property type="match status" value="2"/>
</dbReference>
<feature type="domain" description="EF-hand" evidence="2">
    <location>
        <begin position="27"/>
        <end position="62"/>
    </location>
</feature>
<dbReference type="Pfam" id="PF13202">
    <property type="entry name" value="EF-hand_5"/>
    <property type="match status" value="2"/>
</dbReference>
<name>A0A178MU00_9PROT</name>
<proteinExistence type="predicted"/>
<dbReference type="STRING" id="1285242.A6A04_00910"/>
<dbReference type="PROSITE" id="PS00018">
    <property type="entry name" value="EF_HAND_1"/>
    <property type="match status" value="2"/>
</dbReference>
<feature type="region of interest" description="Disordered" evidence="1">
    <location>
        <begin position="79"/>
        <end position="143"/>
    </location>
</feature>
<dbReference type="PROSITE" id="PS50222">
    <property type="entry name" value="EF_HAND_2"/>
    <property type="match status" value="2"/>
</dbReference>
<dbReference type="SUPFAM" id="SSF47473">
    <property type="entry name" value="EF-hand"/>
    <property type="match status" value="1"/>
</dbReference>
<accession>A0A178MU00</accession>
<protein>
    <recommendedName>
        <fullName evidence="2">EF-hand domain-containing protein</fullName>
    </recommendedName>
</protein>
<evidence type="ECO:0000313" key="4">
    <source>
        <dbReference type="Proteomes" id="UP000078428"/>
    </source>
</evidence>
<feature type="compositionally biased region" description="Basic and acidic residues" evidence="1">
    <location>
        <begin position="125"/>
        <end position="137"/>
    </location>
</feature>
<dbReference type="GO" id="GO:0005509">
    <property type="term" value="F:calcium ion binding"/>
    <property type="evidence" value="ECO:0007669"/>
    <property type="project" value="InterPro"/>
</dbReference>
<dbReference type="AlphaFoldDB" id="A0A178MU00"/>
<feature type="compositionally biased region" description="Polar residues" evidence="1">
    <location>
        <begin position="10"/>
        <end position="19"/>
    </location>
</feature>
<feature type="region of interest" description="Disordered" evidence="1">
    <location>
        <begin position="1"/>
        <end position="65"/>
    </location>
</feature>
<feature type="compositionally biased region" description="Basic and acidic residues" evidence="1">
    <location>
        <begin position="47"/>
        <end position="59"/>
    </location>
</feature>